<dbReference type="VEuPathDB" id="FungiDB:MYCTH_50286"/>
<protein>
    <recommendedName>
        <fullName evidence="1">Tautomerase cis-CaaD-like domain-containing protein</fullName>
    </recommendedName>
</protein>
<dbReference type="EMBL" id="CP003004">
    <property type="protein sequence ID" value="AEO58220.1"/>
    <property type="molecule type" value="Genomic_DNA"/>
</dbReference>
<dbReference type="OrthoDB" id="2129288at2759"/>
<feature type="domain" description="Tautomerase cis-CaaD-like" evidence="1">
    <location>
        <begin position="1"/>
        <end position="153"/>
    </location>
</feature>
<dbReference type="GeneID" id="11509421"/>
<evidence type="ECO:0000313" key="3">
    <source>
        <dbReference type="Proteomes" id="UP000007322"/>
    </source>
</evidence>
<keyword evidence="3" id="KW-1185">Reference proteome</keyword>
<reference evidence="2 3" key="1">
    <citation type="journal article" date="2011" name="Nat. Biotechnol.">
        <title>Comparative genomic analysis of the thermophilic biomass-degrading fungi Myceliophthora thermophila and Thielavia terrestris.</title>
        <authorList>
            <person name="Berka R.M."/>
            <person name="Grigoriev I.V."/>
            <person name="Otillar R."/>
            <person name="Salamov A."/>
            <person name="Grimwood J."/>
            <person name="Reid I."/>
            <person name="Ishmael N."/>
            <person name="John T."/>
            <person name="Darmond C."/>
            <person name="Moisan M.-C."/>
            <person name="Henrissat B."/>
            <person name="Coutinho P.M."/>
            <person name="Lombard V."/>
            <person name="Natvig D.O."/>
            <person name="Lindquist E."/>
            <person name="Schmutz J."/>
            <person name="Lucas S."/>
            <person name="Harris P."/>
            <person name="Powlowski J."/>
            <person name="Bellemare A."/>
            <person name="Taylor D."/>
            <person name="Butler G."/>
            <person name="de Vries R.P."/>
            <person name="Allijn I.E."/>
            <person name="van den Brink J."/>
            <person name="Ushinsky S."/>
            <person name="Storms R."/>
            <person name="Powell A.J."/>
            <person name="Paulsen I.T."/>
            <person name="Elbourne L.D.H."/>
            <person name="Baker S.E."/>
            <person name="Magnuson J."/>
            <person name="LaBoissiere S."/>
            <person name="Clutterbuck A.J."/>
            <person name="Martinez D."/>
            <person name="Wogulis M."/>
            <person name="de Leon A.L."/>
            <person name="Rey M.W."/>
            <person name="Tsang A."/>
        </authorList>
    </citation>
    <scope>NUCLEOTIDE SEQUENCE [LARGE SCALE GENOMIC DNA]</scope>
    <source>
        <strain evidence="3">ATCC 42464 / BCRC 31852 / DSM 1799</strain>
    </source>
</reference>
<accession>G2QCU9</accession>
<name>G2QCU9_THET4</name>
<dbReference type="OMA" id="MPLWLIY"/>
<dbReference type="KEGG" id="mtm:MYCTH_50286"/>
<dbReference type="Gene3D" id="3.30.429.10">
    <property type="entry name" value="Macrophage Migration Inhibitory Factor"/>
    <property type="match status" value="1"/>
</dbReference>
<evidence type="ECO:0000259" key="1">
    <source>
        <dbReference type="Pfam" id="PF14832"/>
    </source>
</evidence>
<dbReference type="InParanoid" id="G2QCU9"/>
<sequence>MPLWQIFHPPSTFTTPASKQALAADLTSIYTSAGLPAFYVVVHFIPVPGADTFVGGRPRSEDAGARPFVRFVADHIAVHVTPKNGDDDDVESVQKTTRVLDRVHAAIRPHVREQDCDWEVHIDETPRGLWAINGLVPPPFGSDAEKRWAELNRPVEWEEEQPE</sequence>
<organism evidence="2 3">
    <name type="scientific">Thermothelomyces thermophilus (strain ATCC 42464 / BCRC 31852 / DSM 1799)</name>
    <name type="common">Sporotrichum thermophile</name>
    <dbReference type="NCBI Taxonomy" id="573729"/>
    <lineage>
        <taxon>Eukaryota</taxon>
        <taxon>Fungi</taxon>
        <taxon>Dikarya</taxon>
        <taxon>Ascomycota</taxon>
        <taxon>Pezizomycotina</taxon>
        <taxon>Sordariomycetes</taxon>
        <taxon>Sordariomycetidae</taxon>
        <taxon>Sordariales</taxon>
        <taxon>Chaetomiaceae</taxon>
        <taxon>Thermothelomyces</taxon>
    </lineage>
</organism>
<evidence type="ECO:0000313" key="2">
    <source>
        <dbReference type="EMBL" id="AEO58220.1"/>
    </source>
</evidence>
<dbReference type="InterPro" id="IPR028116">
    <property type="entry name" value="Cis-CaaD-like"/>
</dbReference>
<gene>
    <name evidence="2" type="ORF">MYCTH_50286</name>
</gene>
<dbReference type="InterPro" id="IPR014347">
    <property type="entry name" value="Tautomerase/MIF_sf"/>
</dbReference>
<proteinExistence type="predicted"/>
<dbReference type="RefSeq" id="XP_003663465.1">
    <property type="nucleotide sequence ID" value="XM_003663417.1"/>
</dbReference>
<dbReference type="AlphaFoldDB" id="G2QCU9"/>
<dbReference type="eggNOG" id="ENOG502SIGP">
    <property type="taxonomic scope" value="Eukaryota"/>
</dbReference>
<dbReference type="HOGENOM" id="CLU_113367_0_0_1"/>
<dbReference type="Proteomes" id="UP000007322">
    <property type="component" value="Chromosome 3"/>
</dbReference>
<dbReference type="Pfam" id="PF14832">
    <property type="entry name" value="Tautomerase_3"/>
    <property type="match status" value="1"/>
</dbReference>